<organism evidence="2 3">
    <name type="scientific">Pedobacter endophyticus</name>
    <dbReference type="NCBI Taxonomy" id="2789740"/>
    <lineage>
        <taxon>Bacteria</taxon>
        <taxon>Pseudomonadati</taxon>
        <taxon>Bacteroidota</taxon>
        <taxon>Sphingobacteriia</taxon>
        <taxon>Sphingobacteriales</taxon>
        <taxon>Sphingobacteriaceae</taxon>
        <taxon>Pedobacter</taxon>
    </lineage>
</organism>
<keyword evidence="2" id="KW-0378">Hydrolase</keyword>
<dbReference type="InterPro" id="IPR011335">
    <property type="entry name" value="Restrct_endonuc-II-like"/>
</dbReference>
<reference evidence="2 3" key="1">
    <citation type="submission" date="2020-11" db="EMBL/GenBank/DDBJ databases">
        <title>Pedobacter endophytica, an endophytic bacteria isolated form Carex pumila.</title>
        <authorList>
            <person name="Peng Y."/>
            <person name="Jiang L."/>
            <person name="Lee J."/>
        </authorList>
    </citation>
    <scope>NUCLEOTIDE SEQUENCE [LARGE SCALE GENOMIC DNA]</scope>
    <source>
        <strain evidence="2 3">JBR3-12</strain>
    </source>
</reference>
<dbReference type="Proteomes" id="UP000594759">
    <property type="component" value="Chromosome"/>
</dbReference>
<evidence type="ECO:0000313" key="2">
    <source>
        <dbReference type="EMBL" id="QPH41955.1"/>
    </source>
</evidence>
<dbReference type="CDD" id="cd06260">
    <property type="entry name" value="DUF820-like"/>
    <property type="match status" value="1"/>
</dbReference>
<dbReference type="AlphaFoldDB" id="A0A7S9L3W3"/>
<dbReference type="KEGG" id="pex:IZT61_21970"/>
<feature type="domain" description="Putative restriction endonuclease" evidence="1">
    <location>
        <begin position="42"/>
        <end position="206"/>
    </location>
</feature>
<dbReference type="GO" id="GO:0004519">
    <property type="term" value="F:endonuclease activity"/>
    <property type="evidence" value="ECO:0007669"/>
    <property type="project" value="UniProtKB-KW"/>
</dbReference>
<accession>A0A7S9L3W3</accession>
<dbReference type="PANTHER" id="PTHR36558:SF1">
    <property type="entry name" value="RESTRICTION ENDONUCLEASE DOMAIN-CONTAINING PROTEIN-RELATED"/>
    <property type="match status" value="1"/>
</dbReference>
<proteinExistence type="predicted"/>
<keyword evidence="2" id="KW-0255">Endonuclease</keyword>
<dbReference type="InterPro" id="IPR008538">
    <property type="entry name" value="Uma2"/>
</dbReference>
<dbReference type="PANTHER" id="PTHR36558">
    <property type="entry name" value="GLR1098 PROTEIN"/>
    <property type="match status" value="1"/>
</dbReference>
<protein>
    <submittedName>
        <fullName evidence="2">Uma2 family endonuclease</fullName>
    </submittedName>
</protein>
<dbReference type="EMBL" id="CP064939">
    <property type="protein sequence ID" value="QPH41955.1"/>
    <property type="molecule type" value="Genomic_DNA"/>
</dbReference>
<dbReference type="Gene3D" id="3.90.1570.10">
    <property type="entry name" value="tt1808, chain A"/>
    <property type="match status" value="1"/>
</dbReference>
<evidence type="ECO:0000313" key="3">
    <source>
        <dbReference type="Proteomes" id="UP000594759"/>
    </source>
</evidence>
<name>A0A7S9L3W3_9SPHI</name>
<dbReference type="SUPFAM" id="SSF52980">
    <property type="entry name" value="Restriction endonuclease-like"/>
    <property type="match status" value="1"/>
</dbReference>
<evidence type="ECO:0000259" key="1">
    <source>
        <dbReference type="Pfam" id="PF05685"/>
    </source>
</evidence>
<sequence length="214" mass="24639">MEKPRPEPKPYPIREDEPVWQFNDIDASLTYSYSNYLNWLFDDRVELIKGKVFKMSPAPSRVHQEICGNIFVSMKTFIEKSPSKVYTAPFDVRFPKESKEDSAVFTVLQPDICVICDKSKLDDRGCIGAPDLVVEILSPGNNKKELLHKYRVYEEFGVKEYWVVSQSDQSILIYTLNDMGRFQPSKIFTSSEKITSSVLPGFELALDDVFKDLE</sequence>
<gene>
    <name evidence="2" type="ORF">IZT61_21970</name>
</gene>
<keyword evidence="3" id="KW-1185">Reference proteome</keyword>
<dbReference type="Pfam" id="PF05685">
    <property type="entry name" value="Uma2"/>
    <property type="match status" value="1"/>
</dbReference>
<keyword evidence="2" id="KW-0540">Nuclease</keyword>
<dbReference type="InterPro" id="IPR012296">
    <property type="entry name" value="Nuclease_put_TT1808"/>
</dbReference>